<proteinExistence type="predicted"/>
<dbReference type="Proteomes" id="UP001500630">
    <property type="component" value="Unassembled WGS sequence"/>
</dbReference>
<keyword evidence="3" id="KW-1185">Reference proteome</keyword>
<evidence type="ECO:0000313" key="2">
    <source>
        <dbReference type="EMBL" id="GAA3596370.1"/>
    </source>
</evidence>
<sequence>MPAVAATERAKPYERASSGANSTSSRTVADRAAKPSLARPVPRAMAAARPMSRARRTLGDGRATTANASIASAAKIALAERERPTRRERASAAPATIARLAPLTALRWLSPDSLRSEDT</sequence>
<evidence type="ECO:0000256" key="1">
    <source>
        <dbReference type="SAM" id="MobiDB-lite"/>
    </source>
</evidence>
<comment type="caution">
    <text evidence="2">The sequence shown here is derived from an EMBL/GenBank/DDBJ whole genome shotgun (WGS) entry which is preliminary data.</text>
</comment>
<organism evidence="2 3">
    <name type="scientific">Nonomuraea rosea</name>
    <dbReference type="NCBI Taxonomy" id="638574"/>
    <lineage>
        <taxon>Bacteria</taxon>
        <taxon>Bacillati</taxon>
        <taxon>Actinomycetota</taxon>
        <taxon>Actinomycetes</taxon>
        <taxon>Streptosporangiales</taxon>
        <taxon>Streptosporangiaceae</taxon>
        <taxon>Nonomuraea</taxon>
    </lineage>
</organism>
<protein>
    <submittedName>
        <fullName evidence="2">Uncharacterized protein</fullName>
    </submittedName>
</protein>
<feature type="region of interest" description="Disordered" evidence="1">
    <location>
        <begin position="1"/>
        <end position="66"/>
    </location>
</feature>
<dbReference type="EMBL" id="BAABDQ010000031">
    <property type="protein sequence ID" value="GAA3596370.1"/>
    <property type="molecule type" value="Genomic_DNA"/>
</dbReference>
<gene>
    <name evidence="2" type="ORF">GCM10022419_094500</name>
</gene>
<name>A0ABP6Z5U1_9ACTN</name>
<evidence type="ECO:0000313" key="3">
    <source>
        <dbReference type="Proteomes" id="UP001500630"/>
    </source>
</evidence>
<reference evidence="3" key="1">
    <citation type="journal article" date="2019" name="Int. J. Syst. Evol. Microbiol.">
        <title>The Global Catalogue of Microorganisms (GCM) 10K type strain sequencing project: providing services to taxonomists for standard genome sequencing and annotation.</title>
        <authorList>
            <consortium name="The Broad Institute Genomics Platform"/>
            <consortium name="The Broad Institute Genome Sequencing Center for Infectious Disease"/>
            <person name="Wu L."/>
            <person name="Ma J."/>
        </authorList>
    </citation>
    <scope>NUCLEOTIDE SEQUENCE [LARGE SCALE GENOMIC DNA]</scope>
    <source>
        <strain evidence="3">JCM 17326</strain>
    </source>
</reference>
<feature type="compositionally biased region" description="Low complexity" evidence="1">
    <location>
        <begin position="38"/>
        <end position="51"/>
    </location>
</feature>
<feature type="compositionally biased region" description="Polar residues" evidence="1">
    <location>
        <begin position="18"/>
        <end position="27"/>
    </location>
</feature>
<accession>A0ABP6Z5U1</accession>